<evidence type="ECO:0000256" key="1">
    <source>
        <dbReference type="ARBA" id="ARBA00023002"/>
    </source>
</evidence>
<organism evidence="3 4">
    <name type="scientific">Paractinoplanes rishiriensis</name>
    <dbReference type="NCBI Taxonomy" id="1050105"/>
    <lineage>
        <taxon>Bacteria</taxon>
        <taxon>Bacillati</taxon>
        <taxon>Actinomycetota</taxon>
        <taxon>Actinomycetes</taxon>
        <taxon>Micromonosporales</taxon>
        <taxon>Micromonosporaceae</taxon>
        <taxon>Paractinoplanes</taxon>
    </lineage>
</organism>
<keyword evidence="1" id="KW-0560">Oxidoreductase</keyword>
<sequence length="409" mass="43728">MSHLFPHIAADTGYDRRRPVALHAPARQPRIAIIGGSLTGPTLALLLIQAGFDAVTVYEAAPAAATLGGGLISLEHSSLDVLDRLGIDQDEFVKFRFETITQITGNDAAGSGVTRRVYPGRFTTWPLLHDALTRRLPAGVVQHGQKVTGLAETRGMPVLHFADGASAPADLVAFADGRASVGRRLLDPHRQLHYAGYVGHRGQTSHLPTELSQFLRLEPCPGVQFNIAPIPGGCDWTFYLNASAERYTDLFGASPHRRVFALPHHVGPAARHEVDTYAALHLPADQADVVHASHLRMAVPMLDIDPPTQMVWPIGAGHAVLLGDALAPVRPHTARGANNGIEQAAGLAAVLRQHRAYRADLPAALTGWQRRHLPAAVTAVRLGPTIGHRLGLGTRHCEVTTRSLAAAAG</sequence>
<dbReference type="PANTHER" id="PTHR13789:SF309">
    <property type="entry name" value="PUTATIVE (AFU_ORTHOLOGUE AFUA_6G14510)-RELATED"/>
    <property type="match status" value="1"/>
</dbReference>
<dbReference type="GO" id="GO:0004497">
    <property type="term" value="F:monooxygenase activity"/>
    <property type="evidence" value="ECO:0007669"/>
    <property type="project" value="UniProtKB-KW"/>
</dbReference>
<dbReference type="PRINTS" id="PR00420">
    <property type="entry name" value="RNGMNOXGNASE"/>
</dbReference>
<dbReference type="InterPro" id="IPR050493">
    <property type="entry name" value="FAD-dep_Monooxygenase_BioMet"/>
</dbReference>
<dbReference type="PANTHER" id="PTHR13789">
    <property type="entry name" value="MONOOXYGENASE"/>
    <property type="match status" value="1"/>
</dbReference>
<evidence type="ECO:0000313" key="3">
    <source>
        <dbReference type="EMBL" id="GIF01996.1"/>
    </source>
</evidence>
<comment type="caution">
    <text evidence="3">The sequence shown here is derived from an EMBL/GenBank/DDBJ whole genome shotgun (WGS) entry which is preliminary data.</text>
</comment>
<gene>
    <name evidence="3" type="ORF">Ari01nite_94600</name>
</gene>
<name>A0A919KAP1_9ACTN</name>
<dbReference type="InterPro" id="IPR036188">
    <property type="entry name" value="FAD/NAD-bd_sf"/>
</dbReference>
<reference evidence="3" key="1">
    <citation type="submission" date="2021-01" db="EMBL/GenBank/DDBJ databases">
        <title>Whole genome shotgun sequence of Actinoplanes rishiriensis NBRC 108556.</title>
        <authorList>
            <person name="Komaki H."/>
            <person name="Tamura T."/>
        </authorList>
    </citation>
    <scope>NUCLEOTIDE SEQUENCE</scope>
    <source>
        <strain evidence="3">NBRC 108556</strain>
    </source>
</reference>
<keyword evidence="4" id="KW-1185">Reference proteome</keyword>
<dbReference type="Proteomes" id="UP000636960">
    <property type="component" value="Unassembled WGS sequence"/>
</dbReference>
<accession>A0A919KAP1</accession>
<dbReference type="SUPFAM" id="SSF51905">
    <property type="entry name" value="FAD/NAD(P)-binding domain"/>
    <property type="match status" value="1"/>
</dbReference>
<protein>
    <submittedName>
        <fullName evidence="3">2-polyprenyl-6-methoxyphenol hydroxylase</fullName>
    </submittedName>
</protein>
<keyword evidence="2" id="KW-0503">Monooxygenase</keyword>
<dbReference type="Gene3D" id="3.50.50.60">
    <property type="entry name" value="FAD/NAD(P)-binding domain"/>
    <property type="match status" value="1"/>
</dbReference>
<dbReference type="EMBL" id="BOMV01000116">
    <property type="protein sequence ID" value="GIF01996.1"/>
    <property type="molecule type" value="Genomic_DNA"/>
</dbReference>
<proteinExistence type="predicted"/>
<dbReference type="AlphaFoldDB" id="A0A919KAP1"/>
<evidence type="ECO:0000313" key="4">
    <source>
        <dbReference type="Proteomes" id="UP000636960"/>
    </source>
</evidence>
<evidence type="ECO:0000256" key="2">
    <source>
        <dbReference type="ARBA" id="ARBA00023033"/>
    </source>
</evidence>